<dbReference type="EMBL" id="LT670817">
    <property type="protein sequence ID" value="SHH12717.1"/>
    <property type="molecule type" value="Genomic_DNA"/>
</dbReference>
<dbReference type="PROSITE" id="PS00398">
    <property type="entry name" value="RECOMBINASES_2"/>
    <property type="match status" value="1"/>
</dbReference>
<gene>
    <name evidence="8" type="ORF">SAMN05443248_3780</name>
</gene>
<dbReference type="SUPFAM" id="SSF46689">
    <property type="entry name" value="Homeodomain-like"/>
    <property type="match status" value="1"/>
</dbReference>
<dbReference type="CDD" id="cd00569">
    <property type="entry name" value="HTH_Hin_like"/>
    <property type="match status" value="1"/>
</dbReference>
<dbReference type="Pfam" id="PF02796">
    <property type="entry name" value="HTH_7"/>
    <property type="match status" value="1"/>
</dbReference>
<dbReference type="FunFam" id="3.40.50.1390:FF:000001">
    <property type="entry name" value="DNA recombinase"/>
    <property type="match status" value="1"/>
</dbReference>
<dbReference type="Gene3D" id="3.40.50.1390">
    <property type="entry name" value="Resolvase, N-terminal catalytic domain"/>
    <property type="match status" value="1"/>
</dbReference>
<dbReference type="GO" id="GO:0000150">
    <property type="term" value="F:DNA strand exchange activity"/>
    <property type="evidence" value="ECO:0007669"/>
    <property type="project" value="UniProtKB-KW"/>
</dbReference>
<keyword evidence="3" id="KW-0230">DNA invertase</keyword>
<comment type="similarity">
    <text evidence="1">Belongs to the site-specific recombinase resolvase family.</text>
</comment>
<keyword evidence="2" id="KW-0229">DNA integration</keyword>
<feature type="active site" description="O-(5'-phospho-DNA)-serine intermediate" evidence="6">
    <location>
        <position position="10"/>
    </location>
</feature>
<protein>
    <submittedName>
        <fullName evidence="8">Site-specific DNA recombinase</fullName>
    </submittedName>
</protein>
<dbReference type="InterPro" id="IPR036162">
    <property type="entry name" value="Resolvase-like_N_sf"/>
</dbReference>
<dbReference type="RefSeq" id="WP_245332635.1">
    <property type="nucleotide sequence ID" value="NZ_LT670817.1"/>
</dbReference>
<sequence length="181" mass="19852">MTVYGYAGVSTDGQSLSAQLAELKAAKCSKIFQEKISGARSDRKQLTRLMAVLAKGDVLVVTRLDRLARSTRDLLNLLGTIAENGAGFKSLRDTWADTTTAHGRLMLTVLGGLAEFERELIRTRTGEGRARAKERGVILGRKPKLTNHQKREAIARREAGEVLTDIARSYNVSHSTISRLS</sequence>
<evidence type="ECO:0000256" key="5">
    <source>
        <dbReference type="ARBA" id="ARBA00023172"/>
    </source>
</evidence>
<dbReference type="InterPro" id="IPR050639">
    <property type="entry name" value="SSR_resolvase"/>
</dbReference>
<keyword evidence="4" id="KW-0238">DNA-binding</keyword>
<proteinExistence type="inferred from homology"/>
<evidence type="ECO:0000256" key="4">
    <source>
        <dbReference type="ARBA" id="ARBA00023125"/>
    </source>
</evidence>
<dbReference type="CDD" id="cd03768">
    <property type="entry name" value="SR_ResInv"/>
    <property type="match status" value="1"/>
</dbReference>
<reference evidence="8 9" key="1">
    <citation type="submission" date="2016-11" db="EMBL/GenBank/DDBJ databases">
        <authorList>
            <person name="Jaros S."/>
            <person name="Januszkiewicz K."/>
            <person name="Wedrychowicz H."/>
        </authorList>
    </citation>
    <scope>NUCLEOTIDE SEQUENCE [LARGE SCALE GENOMIC DNA]</scope>
    <source>
        <strain evidence="8 9">GAS138</strain>
    </source>
</reference>
<name>A0A1M5QF95_9BRAD</name>
<dbReference type="Gene3D" id="1.10.10.60">
    <property type="entry name" value="Homeodomain-like"/>
    <property type="match status" value="1"/>
</dbReference>
<feature type="domain" description="Resolvase/invertase-type recombinase catalytic" evidence="7">
    <location>
        <begin position="2"/>
        <end position="136"/>
    </location>
</feature>
<evidence type="ECO:0000256" key="3">
    <source>
        <dbReference type="ARBA" id="ARBA00023100"/>
    </source>
</evidence>
<dbReference type="PANTHER" id="PTHR30461">
    <property type="entry name" value="DNA-INVERTASE FROM LAMBDOID PROPHAGE"/>
    <property type="match status" value="1"/>
</dbReference>
<organism evidence="8 9">
    <name type="scientific">Bradyrhizobium erythrophlei</name>
    <dbReference type="NCBI Taxonomy" id="1437360"/>
    <lineage>
        <taxon>Bacteria</taxon>
        <taxon>Pseudomonadati</taxon>
        <taxon>Pseudomonadota</taxon>
        <taxon>Alphaproteobacteria</taxon>
        <taxon>Hyphomicrobiales</taxon>
        <taxon>Nitrobacteraceae</taxon>
        <taxon>Bradyrhizobium</taxon>
    </lineage>
</organism>
<dbReference type="PROSITE" id="PS51736">
    <property type="entry name" value="RECOMBINASES_3"/>
    <property type="match status" value="1"/>
</dbReference>
<evidence type="ECO:0000256" key="1">
    <source>
        <dbReference type="ARBA" id="ARBA00009913"/>
    </source>
</evidence>
<dbReference type="SUPFAM" id="SSF53041">
    <property type="entry name" value="Resolvase-like"/>
    <property type="match status" value="1"/>
</dbReference>
<evidence type="ECO:0000313" key="9">
    <source>
        <dbReference type="Proteomes" id="UP000189796"/>
    </source>
</evidence>
<dbReference type="AlphaFoldDB" id="A0A1M5QF95"/>
<dbReference type="GO" id="GO:0003677">
    <property type="term" value="F:DNA binding"/>
    <property type="evidence" value="ECO:0007669"/>
    <property type="project" value="UniProtKB-KW"/>
</dbReference>
<dbReference type="InterPro" id="IPR009057">
    <property type="entry name" value="Homeodomain-like_sf"/>
</dbReference>
<dbReference type="Proteomes" id="UP000189796">
    <property type="component" value="Chromosome I"/>
</dbReference>
<evidence type="ECO:0000259" key="7">
    <source>
        <dbReference type="PROSITE" id="PS51736"/>
    </source>
</evidence>
<evidence type="ECO:0000256" key="2">
    <source>
        <dbReference type="ARBA" id="ARBA00022908"/>
    </source>
</evidence>
<dbReference type="InterPro" id="IPR006120">
    <property type="entry name" value="Resolvase_HTH_dom"/>
</dbReference>
<dbReference type="PANTHER" id="PTHR30461:SF26">
    <property type="entry name" value="RESOLVASE HOMOLOG YNEB"/>
    <property type="match status" value="1"/>
</dbReference>
<dbReference type="InterPro" id="IPR006118">
    <property type="entry name" value="Recombinase_CS"/>
</dbReference>
<accession>A0A1M5QF95</accession>
<dbReference type="SMART" id="SM00857">
    <property type="entry name" value="Resolvase"/>
    <property type="match status" value="1"/>
</dbReference>
<keyword evidence="5" id="KW-0233">DNA recombination</keyword>
<evidence type="ECO:0000313" key="8">
    <source>
        <dbReference type="EMBL" id="SHH12717.1"/>
    </source>
</evidence>
<dbReference type="GO" id="GO:0015074">
    <property type="term" value="P:DNA integration"/>
    <property type="evidence" value="ECO:0007669"/>
    <property type="project" value="UniProtKB-KW"/>
</dbReference>
<evidence type="ECO:0000256" key="6">
    <source>
        <dbReference type="PIRSR" id="PIRSR606118-50"/>
    </source>
</evidence>
<dbReference type="Pfam" id="PF00239">
    <property type="entry name" value="Resolvase"/>
    <property type="match status" value="1"/>
</dbReference>
<dbReference type="InterPro" id="IPR006119">
    <property type="entry name" value="Resolv_N"/>
</dbReference>